<feature type="compositionally biased region" description="Low complexity" evidence="1">
    <location>
        <begin position="133"/>
        <end position="152"/>
    </location>
</feature>
<feature type="region of interest" description="Disordered" evidence="1">
    <location>
        <begin position="298"/>
        <end position="373"/>
    </location>
</feature>
<organism evidence="2 3">
    <name type="scientific">Clohesyomyces aquaticus</name>
    <dbReference type="NCBI Taxonomy" id="1231657"/>
    <lineage>
        <taxon>Eukaryota</taxon>
        <taxon>Fungi</taxon>
        <taxon>Dikarya</taxon>
        <taxon>Ascomycota</taxon>
        <taxon>Pezizomycotina</taxon>
        <taxon>Dothideomycetes</taxon>
        <taxon>Pleosporomycetidae</taxon>
        <taxon>Pleosporales</taxon>
        <taxon>Lindgomycetaceae</taxon>
        <taxon>Clohesyomyces</taxon>
    </lineage>
</organism>
<dbReference type="Proteomes" id="UP000193144">
    <property type="component" value="Unassembled WGS sequence"/>
</dbReference>
<reference evidence="2 3" key="1">
    <citation type="submission" date="2016-07" db="EMBL/GenBank/DDBJ databases">
        <title>Pervasive Adenine N6-methylation of Active Genes in Fungi.</title>
        <authorList>
            <consortium name="DOE Joint Genome Institute"/>
            <person name="Mondo S.J."/>
            <person name="Dannebaum R.O."/>
            <person name="Kuo R.C."/>
            <person name="Labutti K."/>
            <person name="Haridas S."/>
            <person name="Kuo A."/>
            <person name="Salamov A."/>
            <person name="Ahrendt S.R."/>
            <person name="Lipzen A."/>
            <person name="Sullivan W."/>
            <person name="Andreopoulos W.B."/>
            <person name="Clum A."/>
            <person name="Lindquist E."/>
            <person name="Daum C."/>
            <person name="Ramamoorthy G.K."/>
            <person name="Gryganskyi A."/>
            <person name="Culley D."/>
            <person name="Magnuson J.K."/>
            <person name="James T.Y."/>
            <person name="O'Malley M.A."/>
            <person name="Stajich J.E."/>
            <person name="Spatafora J.W."/>
            <person name="Visel A."/>
            <person name="Grigoriev I.V."/>
        </authorList>
    </citation>
    <scope>NUCLEOTIDE SEQUENCE [LARGE SCALE GENOMIC DNA]</scope>
    <source>
        <strain evidence="2 3">CBS 115471</strain>
    </source>
</reference>
<accession>A0A1Y1ZDJ5</accession>
<feature type="compositionally biased region" description="Basic and acidic residues" evidence="1">
    <location>
        <begin position="108"/>
        <end position="132"/>
    </location>
</feature>
<keyword evidence="3" id="KW-1185">Reference proteome</keyword>
<proteinExistence type="predicted"/>
<feature type="compositionally biased region" description="Basic and acidic residues" evidence="1">
    <location>
        <begin position="81"/>
        <end position="100"/>
    </location>
</feature>
<feature type="compositionally biased region" description="Basic and acidic residues" evidence="1">
    <location>
        <begin position="312"/>
        <end position="329"/>
    </location>
</feature>
<feature type="region of interest" description="Disordered" evidence="1">
    <location>
        <begin position="74"/>
        <end position="193"/>
    </location>
</feature>
<dbReference type="EMBL" id="MCFA01000102">
    <property type="protein sequence ID" value="ORY08362.1"/>
    <property type="molecule type" value="Genomic_DNA"/>
</dbReference>
<feature type="compositionally biased region" description="Polar residues" evidence="1">
    <location>
        <begin position="347"/>
        <end position="359"/>
    </location>
</feature>
<dbReference type="AlphaFoldDB" id="A0A1Y1ZDJ5"/>
<protein>
    <submittedName>
        <fullName evidence="2">Uncharacterized protein</fullName>
    </submittedName>
</protein>
<evidence type="ECO:0000313" key="2">
    <source>
        <dbReference type="EMBL" id="ORY08362.1"/>
    </source>
</evidence>
<feature type="compositionally biased region" description="Low complexity" evidence="1">
    <location>
        <begin position="301"/>
        <end position="311"/>
    </location>
</feature>
<evidence type="ECO:0000256" key="1">
    <source>
        <dbReference type="SAM" id="MobiDB-lite"/>
    </source>
</evidence>
<comment type="caution">
    <text evidence="2">The sequence shown here is derived from an EMBL/GenBank/DDBJ whole genome shotgun (WGS) entry which is preliminary data.</text>
</comment>
<name>A0A1Y1ZDJ5_9PLEO</name>
<sequence length="373" mass="41665">MSPKEKVQVKDLVDLIDQHLISTTQHSSFPATPGRNTQSTMFVDWDGSGTPRVSYREQDTDTHTLVGKASLADAADGDVEGGERKVGHKHGEESHMRVDYDWECPPLPERKAGRTSVRRDRRESRGRERSRDSGYMSDSPPSRTSRTRTSMPAEHSSIPSGAVYTPGPPRYRNHVHPPPQPHQEPHLQSPLHTHSPTSMFIPPARTHHNPHRLSGFDPATHFQYEYNGSIMHLHRSPDSTYSPHSDYYEMPATEYLECGGRVRVADEGQGKEKKKNSVVEFILKMFRMWDSAGILRRFSGKGKTSTGTETRQGGEREGRSLKDPRDSHHSHSHPHAQAPKPHHTSDHTPASTPGASVSKPTGEPPIAKNHSQA</sequence>
<gene>
    <name evidence="2" type="ORF">BCR34DRAFT_590021</name>
</gene>
<dbReference type="OrthoDB" id="3799947at2759"/>
<evidence type="ECO:0000313" key="3">
    <source>
        <dbReference type="Proteomes" id="UP000193144"/>
    </source>
</evidence>